<dbReference type="InterPro" id="IPR036890">
    <property type="entry name" value="HATPase_C_sf"/>
</dbReference>
<feature type="transmembrane region" description="Helical" evidence="1">
    <location>
        <begin position="114"/>
        <end position="132"/>
    </location>
</feature>
<evidence type="ECO:0000313" key="5">
    <source>
        <dbReference type="Proteomes" id="UP000179797"/>
    </source>
</evidence>
<evidence type="ECO:0000256" key="1">
    <source>
        <dbReference type="SAM" id="Phobius"/>
    </source>
</evidence>
<feature type="domain" description="Sensor histidine kinase NatK-like C-terminal" evidence="3">
    <location>
        <begin position="253"/>
        <end position="316"/>
    </location>
</feature>
<feature type="transmembrane region" description="Helical" evidence="1">
    <location>
        <begin position="73"/>
        <end position="94"/>
    </location>
</feature>
<dbReference type="STRING" id="915059.NH26_02030"/>
<proteinExistence type="predicted"/>
<dbReference type="Pfam" id="PF14501">
    <property type="entry name" value="HATPase_c_5"/>
    <property type="match status" value="1"/>
</dbReference>
<accession>A0A1S1YW26</accession>
<dbReference type="SUPFAM" id="SSF55874">
    <property type="entry name" value="ATPase domain of HSP90 chaperone/DNA topoisomerase II/histidine kinase"/>
    <property type="match status" value="1"/>
</dbReference>
<comment type="caution">
    <text evidence="4">The sequence shown here is derived from an EMBL/GenBank/DDBJ whole genome shotgun (WGS) entry which is preliminary data.</text>
</comment>
<dbReference type="InterPro" id="IPR050640">
    <property type="entry name" value="Bact_2-comp_sensor_kinase"/>
</dbReference>
<feature type="domain" description="Signal transduction histidine kinase internal region" evidence="2">
    <location>
        <begin position="151"/>
        <end position="228"/>
    </location>
</feature>
<reference evidence="4 5" key="1">
    <citation type="journal article" date="2012" name="Int. J. Syst. Evol. Microbiol.">
        <title>Flammeovirga pacifica sp. nov., isolated from deep-sea sediment.</title>
        <authorList>
            <person name="Xu H."/>
            <person name="Fu Y."/>
            <person name="Yang N."/>
            <person name="Ding Z."/>
            <person name="Lai Q."/>
            <person name="Zeng R."/>
        </authorList>
    </citation>
    <scope>NUCLEOTIDE SEQUENCE [LARGE SCALE GENOMIC DNA]</scope>
    <source>
        <strain evidence="5">DSM 24597 / LMG 26175 / WPAGA1</strain>
    </source>
</reference>
<sequence length="340" mass="40429">MNLKKTHLTSIFIYTLVFFLLYLYNDYFIQQGQWLGLYHFMLIDFLKAITLCIGSVVIVHFCIKLIEHKNYSLALLLVIGGYITLVFLYNQILWELKWNYYIPSYNRVVITADDFIIVFFPFGVGAGIEIVFEHLKQLRNKQQLILEKTKAELNFLKGQISPHFLFNTINSIFWLIVKDPQKAQELLMTLSDMLRYQLYECEQNFVPIQKEVDYLNHLFKIQQFRRREDVIIEKVIEIEDKNFQIPPLLFLPLIENSMKYVSQNKKEDNFIRLYLQQKDNSCVFEIRNSVDESSISLKEDKKYSGIGLSNIKKRLHLLYGDAQEFNTLQLNNVYYANIKF</sequence>
<feature type="transmembrane region" description="Helical" evidence="1">
    <location>
        <begin position="7"/>
        <end position="25"/>
    </location>
</feature>
<dbReference type="PANTHER" id="PTHR34220">
    <property type="entry name" value="SENSOR HISTIDINE KINASE YPDA"/>
    <property type="match status" value="1"/>
</dbReference>
<dbReference type="InterPro" id="IPR032834">
    <property type="entry name" value="NatK-like_C"/>
</dbReference>
<dbReference type="PANTHER" id="PTHR34220:SF7">
    <property type="entry name" value="SENSOR HISTIDINE KINASE YPDA"/>
    <property type="match status" value="1"/>
</dbReference>
<dbReference type="Pfam" id="PF06580">
    <property type="entry name" value="His_kinase"/>
    <property type="match status" value="1"/>
</dbReference>
<dbReference type="GO" id="GO:0000155">
    <property type="term" value="F:phosphorelay sensor kinase activity"/>
    <property type="evidence" value="ECO:0007669"/>
    <property type="project" value="InterPro"/>
</dbReference>
<gene>
    <name evidence="4" type="ORF">NH26_02030</name>
</gene>
<evidence type="ECO:0000259" key="2">
    <source>
        <dbReference type="Pfam" id="PF06580"/>
    </source>
</evidence>
<keyword evidence="1" id="KW-1133">Transmembrane helix</keyword>
<evidence type="ECO:0000259" key="3">
    <source>
        <dbReference type="Pfam" id="PF14501"/>
    </source>
</evidence>
<evidence type="ECO:0000313" key="4">
    <source>
        <dbReference type="EMBL" id="OHX65216.1"/>
    </source>
</evidence>
<dbReference type="InterPro" id="IPR010559">
    <property type="entry name" value="Sig_transdc_His_kin_internal"/>
</dbReference>
<dbReference type="GO" id="GO:0016020">
    <property type="term" value="C:membrane"/>
    <property type="evidence" value="ECO:0007669"/>
    <property type="project" value="InterPro"/>
</dbReference>
<keyword evidence="1" id="KW-0472">Membrane</keyword>
<feature type="transmembrane region" description="Helical" evidence="1">
    <location>
        <begin position="37"/>
        <end position="61"/>
    </location>
</feature>
<organism evidence="4 5">
    <name type="scientific">Flammeovirga pacifica</name>
    <dbReference type="NCBI Taxonomy" id="915059"/>
    <lineage>
        <taxon>Bacteria</taxon>
        <taxon>Pseudomonadati</taxon>
        <taxon>Bacteroidota</taxon>
        <taxon>Cytophagia</taxon>
        <taxon>Cytophagales</taxon>
        <taxon>Flammeovirgaceae</taxon>
        <taxon>Flammeovirga</taxon>
    </lineage>
</organism>
<dbReference type="Gene3D" id="3.30.565.10">
    <property type="entry name" value="Histidine kinase-like ATPase, C-terminal domain"/>
    <property type="match status" value="1"/>
</dbReference>
<dbReference type="Proteomes" id="UP000179797">
    <property type="component" value="Unassembled WGS sequence"/>
</dbReference>
<protein>
    <recommendedName>
        <fullName evidence="6">Signal transduction histidine kinase internal region domain-containing protein</fullName>
    </recommendedName>
</protein>
<dbReference type="EMBL" id="JRYR02000001">
    <property type="protein sequence ID" value="OHX65216.1"/>
    <property type="molecule type" value="Genomic_DNA"/>
</dbReference>
<evidence type="ECO:0008006" key="6">
    <source>
        <dbReference type="Google" id="ProtNLM"/>
    </source>
</evidence>
<keyword evidence="1" id="KW-0812">Transmembrane</keyword>
<name>A0A1S1YW26_FLAPC</name>
<dbReference type="AlphaFoldDB" id="A0A1S1YW26"/>
<keyword evidence="5" id="KW-1185">Reference proteome</keyword>